<protein>
    <submittedName>
        <fullName evidence="2">Uncharacterized protein</fullName>
    </submittedName>
</protein>
<keyword evidence="3" id="KW-1185">Reference proteome</keyword>
<dbReference type="InParanoid" id="F0XBU7"/>
<proteinExistence type="predicted"/>
<dbReference type="AlphaFoldDB" id="F0XBU7"/>
<reference evidence="2 3" key="1">
    <citation type="journal article" date="2011" name="Proc. Natl. Acad. Sci. U.S.A.">
        <title>Genome and transcriptome analyses of the mountain pine beetle-fungal symbiont Grosmannia clavigera, a lodgepole pine pathogen.</title>
        <authorList>
            <person name="DiGuistini S."/>
            <person name="Wang Y."/>
            <person name="Liao N.Y."/>
            <person name="Taylor G."/>
            <person name="Tanguay P."/>
            <person name="Feau N."/>
            <person name="Henrissat B."/>
            <person name="Chan S.K."/>
            <person name="Hesse-Orce U."/>
            <person name="Alamouti S.M."/>
            <person name="Tsui C.K.M."/>
            <person name="Docking R.T."/>
            <person name="Levasseur A."/>
            <person name="Haridas S."/>
            <person name="Robertson G."/>
            <person name="Birol I."/>
            <person name="Holt R.A."/>
            <person name="Marra M.A."/>
            <person name="Hamelin R.C."/>
            <person name="Hirst M."/>
            <person name="Jones S.J.M."/>
            <person name="Bohlmann J."/>
            <person name="Breuil C."/>
        </authorList>
    </citation>
    <scope>NUCLEOTIDE SEQUENCE [LARGE SCALE GENOMIC DNA]</scope>
    <source>
        <strain evidence="3">kw1407 / UAMH 11150</strain>
    </source>
</reference>
<organism evidence="3">
    <name type="scientific">Grosmannia clavigera (strain kw1407 / UAMH 11150)</name>
    <name type="common">Blue stain fungus</name>
    <name type="synonym">Graphiocladiella clavigera</name>
    <dbReference type="NCBI Taxonomy" id="655863"/>
    <lineage>
        <taxon>Eukaryota</taxon>
        <taxon>Fungi</taxon>
        <taxon>Dikarya</taxon>
        <taxon>Ascomycota</taxon>
        <taxon>Pezizomycotina</taxon>
        <taxon>Sordariomycetes</taxon>
        <taxon>Sordariomycetidae</taxon>
        <taxon>Ophiostomatales</taxon>
        <taxon>Ophiostomataceae</taxon>
        <taxon>Leptographium</taxon>
    </lineage>
</organism>
<accession>F0XBU7</accession>
<dbReference type="RefSeq" id="XP_014174454.1">
    <property type="nucleotide sequence ID" value="XM_014318979.1"/>
</dbReference>
<evidence type="ECO:0000256" key="1">
    <source>
        <dbReference type="SAM" id="MobiDB-lite"/>
    </source>
</evidence>
<gene>
    <name evidence="2" type="ORF">CMQ_5234</name>
</gene>
<dbReference type="EMBL" id="GL629756">
    <property type="protein sequence ID" value="EFX04972.1"/>
    <property type="molecule type" value="Genomic_DNA"/>
</dbReference>
<evidence type="ECO:0000313" key="2">
    <source>
        <dbReference type="EMBL" id="EFX04972.1"/>
    </source>
</evidence>
<feature type="region of interest" description="Disordered" evidence="1">
    <location>
        <begin position="10"/>
        <end position="30"/>
    </location>
</feature>
<dbReference type="GeneID" id="25978534"/>
<dbReference type="HOGENOM" id="CLU_2794183_0_0_1"/>
<evidence type="ECO:0000313" key="3">
    <source>
        <dbReference type="Proteomes" id="UP000007796"/>
    </source>
</evidence>
<sequence>MPAFILVTRPAKRGDSCAAEPQTRQPTTQHRTKAMRLELVSITPPLLPKWAGQFGKQPTRHSVTFPAA</sequence>
<name>F0XBU7_GROCL</name>
<dbReference type="Proteomes" id="UP000007796">
    <property type="component" value="Unassembled WGS sequence"/>
</dbReference>